<accession>A0ABR3XM28</accession>
<gene>
    <name evidence="2" type="ORF">Plec18167_005111</name>
</gene>
<dbReference type="EMBL" id="JAVDPF010000015">
    <property type="protein sequence ID" value="KAL1876703.1"/>
    <property type="molecule type" value="Genomic_DNA"/>
</dbReference>
<evidence type="ECO:0008006" key="4">
    <source>
        <dbReference type="Google" id="ProtNLM"/>
    </source>
</evidence>
<keyword evidence="3" id="KW-1185">Reference proteome</keyword>
<proteinExistence type="predicted"/>
<comment type="caution">
    <text evidence="2">The sequence shown here is derived from an EMBL/GenBank/DDBJ whole genome shotgun (WGS) entry which is preliminary data.</text>
</comment>
<dbReference type="Proteomes" id="UP001583193">
    <property type="component" value="Unassembled WGS sequence"/>
</dbReference>
<reference evidence="2 3" key="1">
    <citation type="journal article" date="2024" name="IMA Fungus">
        <title>IMA Genome - F19 : A genome assembly and annotation guide to empower mycologists, including annotated draft genome sequences of Ceratocystis pirilliformis, Diaporthe australafricana, Fusarium ophioides, Paecilomyces lecythidis, and Sporothrix stenoceras.</title>
        <authorList>
            <person name="Aylward J."/>
            <person name="Wilson A.M."/>
            <person name="Visagie C.M."/>
            <person name="Spraker J."/>
            <person name="Barnes I."/>
            <person name="Buitendag C."/>
            <person name="Ceriani C."/>
            <person name="Del Mar Angel L."/>
            <person name="du Plessis D."/>
            <person name="Fuchs T."/>
            <person name="Gasser K."/>
            <person name="Kramer D."/>
            <person name="Li W."/>
            <person name="Munsamy K."/>
            <person name="Piso A."/>
            <person name="Price J.L."/>
            <person name="Sonnekus B."/>
            <person name="Thomas C."/>
            <person name="van der Nest A."/>
            <person name="van Dijk A."/>
            <person name="van Heerden A."/>
            <person name="van Vuuren N."/>
            <person name="Yilmaz N."/>
            <person name="Duong T.A."/>
            <person name="van der Merwe N.A."/>
            <person name="Wingfield M.J."/>
            <person name="Wingfield B.D."/>
        </authorList>
    </citation>
    <scope>NUCLEOTIDE SEQUENCE [LARGE SCALE GENOMIC DNA]</scope>
    <source>
        <strain evidence="2 3">CMW 18167</strain>
    </source>
</reference>
<protein>
    <recommendedName>
        <fullName evidence="4">t-SNARE coiled-coil homology domain-containing protein</fullName>
    </recommendedName>
</protein>
<feature type="coiled-coil region" evidence="1">
    <location>
        <begin position="160"/>
        <end position="206"/>
    </location>
</feature>
<name>A0ABR3XM28_9EURO</name>
<evidence type="ECO:0000256" key="1">
    <source>
        <dbReference type="SAM" id="Coils"/>
    </source>
</evidence>
<sequence length="372" mass="43102">MKKLNDNEREGYGSTRNRAADVIQSILDSDKAVNIQKWEQLWDQLDSIEAQLETSATTSAEPLYHVLVRLIAEARILCHKEIQDKQTCPGNPEPLLEYIQQLAQLKRINDLNPLQGSSLDPRFWSLYDQWIRERLQERWTERYARSQERAILREREIHAQEEDQAALEAILDEKRALQRNTFQACVTEQLSEIQELQDQLETAAVRELEDTITLYTQQLGILLEGTVTLSDAVSDVVDTRIGIAEALMSTLEHIQLEISHLKVALDSMGQRTRKMLMRIDRLNAGDVQSGSDREWEQQRRLVRPQAALYIIKAAQDSEDISTRAKDAKQSITVIDHDLARMLGHAKDRWRPLEMQTYLAWSLLERRQMTNDY</sequence>
<organism evidence="2 3">
    <name type="scientific">Paecilomyces lecythidis</name>
    <dbReference type="NCBI Taxonomy" id="3004212"/>
    <lineage>
        <taxon>Eukaryota</taxon>
        <taxon>Fungi</taxon>
        <taxon>Dikarya</taxon>
        <taxon>Ascomycota</taxon>
        <taxon>Pezizomycotina</taxon>
        <taxon>Eurotiomycetes</taxon>
        <taxon>Eurotiomycetidae</taxon>
        <taxon>Eurotiales</taxon>
        <taxon>Thermoascaceae</taxon>
        <taxon>Paecilomyces</taxon>
    </lineage>
</organism>
<evidence type="ECO:0000313" key="3">
    <source>
        <dbReference type="Proteomes" id="UP001583193"/>
    </source>
</evidence>
<keyword evidence="1" id="KW-0175">Coiled coil</keyword>
<evidence type="ECO:0000313" key="2">
    <source>
        <dbReference type="EMBL" id="KAL1876703.1"/>
    </source>
</evidence>